<evidence type="ECO:0000313" key="1">
    <source>
        <dbReference type="EMBL" id="EDM06722.1"/>
    </source>
</evidence>
<sequence>MLEATWDPVVCSALCHKTSCHP</sequence>
<organism evidence="1 2">
    <name type="scientific">Rattus norvegicus</name>
    <name type="common">Rat</name>
    <dbReference type="NCBI Taxonomy" id="10116"/>
    <lineage>
        <taxon>Eukaryota</taxon>
        <taxon>Metazoa</taxon>
        <taxon>Chordata</taxon>
        <taxon>Craniata</taxon>
        <taxon>Vertebrata</taxon>
        <taxon>Euteleostomi</taxon>
        <taxon>Mammalia</taxon>
        <taxon>Eutheria</taxon>
        <taxon>Euarchontoglires</taxon>
        <taxon>Glires</taxon>
        <taxon>Rodentia</taxon>
        <taxon>Myomorpha</taxon>
        <taxon>Muroidea</taxon>
        <taxon>Muridae</taxon>
        <taxon>Murinae</taxon>
        <taxon>Rattus</taxon>
    </lineage>
</organism>
<feature type="non-terminal residue" evidence="1">
    <location>
        <position position="22"/>
    </location>
</feature>
<reference evidence="1 2" key="1">
    <citation type="submission" date="2005-07" db="EMBL/GenBank/DDBJ databases">
        <authorList>
            <person name="Mural R.J."/>
            <person name="Li P.W."/>
            <person name="Adams M.D."/>
            <person name="Amanatides P.G."/>
            <person name="Baden-Tillson H."/>
            <person name="Barnstead M."/>
            <person name="Chin S.H."/>
            <person name="Dew I."/>
            <person name="Evans C.A."/>
            <person name="Ferriera S."/>
            <person name="Flanigan M."/>
            <person name="Fosler C."/>
            <person name="Glodek A."/>
            <person name="Gu Z."/>
            <person name="Holt R.A."/>
            <person name="Jennings D."/>
            <person name="Kraft C.L."/>
            <person name="Lu F."/>
            <person name="Nguyen T."/>
            <person name="Nusskern D.R."/>
            <person name="Pfannkoch C.M."/>
            <person name="Sitter C."/>
            <person name="Sutton G.G."/>
            <person name="Venter J.C."/>
            <person name="Wang Z."/>
            <person name="Woodage T."/>
            <person name="Zheng X.H."/>
            <person name="Zhong F."/>
        </authorList>
    </citation>
    <scope>NUCLEOTIDE SEQUENCE [LARGE SCALE GENOMIC DNA]</scope>
    <source>
        <strain>BN</strain>
        <strain evidence="2">Sprague-Dawley</strain>
    </source>
</reference>
<dbReference type="EMBL" id="CH473948">
    <property type="protein sequence ID" value="EDM06722.1"/>
    <property type="molecule type" value="Genomic_DNA"/>
</dbReference>
<name>A6HL17_RAT</name>
<dbReference type="AlphaFoldDB" id="A6HL17"/>
<dbReference type="Proteomes" id="UP000234681">
    <property type="component" value="Chromosome 10"/>
</dbReference>
<evidence type="ECO:0000313" key="2">
    <source>
        <dbReference type="Proteomes" id="UP000234681"/>
    </source>
</evidence>
<accession>A6HL17</accession>
<gene>
    <name evidence="1" type="ORF">rCG_33885</name>
</gene>
<proteinExistence type="predicted"/>
<protein>
    <submittedName>
        <fullName evidence="1">RCG33885</fullName>
    </submittedName>
</protein>